<dbReference type="STRING" id="456900.A0A151IDV5"/>
<dbReference type="PANTHER" id="PTHR12243:SF69">
    <property type="entry name" value="SI:CH73-59F11.3"/>
    <property type="match status" value="1"/>
</dbReference>
<evidence type="ECO:0000256" key="1">
    <source>
        <dbReference type="SAM" id="MobiDB-lite"/>
    </source>
</evidence>
<dbReference type="PANTHER" id="PTHR12243">
    <property type="entry name" value="MADF DOMAIN TRANSCRIPTION FACTOR"/>
    <property type="match status" value="1"/>
</dbReference>
<dbReference type="AlphaFoldDB" id="A0A151IDV5"/>
<dbReference type="GO" id="GO:0005634">
    <property type="term" value="C:nucleus"/>
    <property type="evidence" value="ECO:0007669"/>
    <property type="project" value="TreeGrafter"/>
</dbReference>
<dbReference type="PROSITE" id="PS51029">
    <property type="entry name" value="MADF"/>
    <property type="match status" value="1"/>
</dbReference>
<dbReference type="Proteomes" id="UP000078542">
    <property type="component" value="Unassembled WGS sequence"/>
</dbReference>
<dbReference type="InterPro" id="IPR039353">
    <property type="entry name" value="TF_Adf1"/>
</dbReference>
<feature type="region of interest" description="Disordered" evidence="1">
    <location>
        <begin position="1"/>
        <end position="28"/>
    </location>
</feature>
<accession>A0A151IDV5</accession>
<dbReference type="GO" id="GO:0005667">
    <property type="term" value="C:transcription regulator complex"/>
    <property type="evidence" value="ECO:0007669"/>
    <property type="project" value="TreeGrafter"/>
</dbReference>
<evidence type="ECO:0000259" key="2">
    <source>
        <dbReference type="PROSITE" id="PS51029"/>
    </source>
</evidence>
<evidence type="ECO:0000313" key="4">
    <source>
        <dbReference type="Proteomes" id="UP000078542"/>
    </source>
</evidence>
<name>A0A151IDV5_9HYME</name>
<feature type="non-terminal residue" evidence="3">
    <location>
        <position position="1"/>
    </location>
</feature>
<gene>
    <name evidence="3" type="ORF">ALC62_10770</name>
</gene>
<dbReference type="GO" id="GO:0006357">
    <property type="term" value="P:regulation of transcription by RNA polymerase II"/>
    <property type="evidence" value="ECO:0007669"/>
    <property type="project" value="TreeGrafter"/>
</dbReference>
<evidence type="ECO:0000313" key="3">
    <source>
        <dbReference type="EMBL" id="KYM98515.1"/>
    </source>
</evidence>
<dbReference type="SMART" id="SM00595">
    <property type="entry name" value="MADF"/>
    <property type="match status" value="1"/>
</dbReference>
<sequence>SADMVQESKEANDDIIENNEQSCPSVEKRTRNKEDKIWIDYDELLINAVMKRPCLWNHTIPMKRRSPLIVKETWLEVKKEIDDKFEVEEIKKRWRNLCDSYKKARNKVTEYIPSGSEAPVNKKKKSFRYYDQMEFLNDLTTSRP</sequence>
<dbReference type="InterPro" id="IPR006578">
    <property type="entry name" value="MADF-dom"/>
</dbReference>
<proteinExistence type="predicted"/>
<feature type="compositionally biased region" description="Basic and acidic residues" evidence="1">
    <location>
        <begin position="1"/>
        <end position="12"/>
    </location>
</feature>
<reference evidence="3 4" key="1">
    <citation type="submission" date="2016-03" db="EMBL/GenBank/DDBJ databases">
        <title>Cyphomyrmex costatus WGS genome.</title>
        <authorList>
            <person name="Nygaard S."/>
            <person name="Hu H."/>
            <person name="Boomsma J."/>
            <person name="Zhang G."/>
        </authorList>
    </citation>
    <scope>NUCLEOTIDE SEQUENCE [LARGE SCALE GENOMIC DNA]</scope>
    <source>
        <strain evidence="3">MS0001</strain>
        <tissue evidence="3">Whole body</tissue>
    </source>
</reference>
<dbReference type="Pfam" id="PF10545">
    <property type="entry name" value="MADF_DNA_bdg"/>
    <property type="match status" value="1"/>
</dbReference>
<organism evidence="3 4">
    <name type="scientific">Cyphomyrmex costatus</name>
    <dbReference type="NCBI Taxonomy" id="456900"/>
    <lineage>
        <taxon>Eukaryota</taxon>
        <taxon>Metazoa</taxon>
        <taxon>Ecdysozoa</taxon>
        <taxon>Arthropoda</taxon>
        <taxon>Hexapoda</taxon>
        <taxon>Insecta</taxon>
        <taxon>Pterygota</taxon>
        <taxon>Neoptera</taxon>
        <taxon>Endopterygota</taxon>
        <taxon>Hymenoptera</taxon>
        <taxon>Apocrita</taxon>
        <taxon>Aculeata</taxon>
        <taxon>Formicoidea</taxon>
        <taxon>Formicidae</taxon>
        <taxon>Myrmicinae</taxon>
        <taxon>Cyphomyrmex</taxon>
    </lineage>
</organism>
<feature type="domain" description="MADF" evidence="2">
    <location>
        <begin position="44"/>
        <end position="141"/>
    </location>
</feature>
<dbReference type="EMBL" id="KQ977948">
    <property type="protein sequence ID" value="KYM98515.1"/>
    <property type="molecule type" value="Genomic_DNA"/>
</dbReference>
<keyword evidence="4" id="KW-1185">Reference proteome</keyword>
<protein>
    <recommendedName>
        <fullName evidence="2">MADF domain-containing protein</fullName>
    </recommendedName>
</protein>